<sequence length="59" mass="6399">MILLASDVVPGLRIVVAEPLVERNEALFDVMSAVVLGFSCWAACLMPRPISRCAARPGW</sequence>
<reference evidence="2" key="1">
    <citation type="journal article" date="2019" name="Int. J. Syst. Evol. Microbiol.">
        <title>The Global Catalogue of Microorganisms (GCM) 10K type strain sequencing project: providing services to taxonomists for standard genome sequencing and annotation.</title>
        <authorList>
            <consortium name="The Broad Institute Genomics Platform"/>
            <consortium name="The Broad Institute Genome Sequencing Center for Infectious Disease"/>
            <person name="Wu L."/>
            <person name="Ma J."/>
        </authorList>
    </citation>
    <scope>NUCLEOTIDE SEQUENCE [LARGE SCALE GENOMIC DNA]</scope>
    <source>
        <strain evidence="2">CCUG 66188</strain>
    </source>
</reference>
<protein>
    <submittedName>
        <fullName evidence="1">Uncharacterized protein</fullName>
    </submittedName>
</protein>
<accession>A0ABW2B2C1</accession>
<comment type="caution">
    <text evidence="1">The sequence shown here is derived from an EMBL/GenBank/DDBJ whole genome shotgun (WGS) entry which is preliminary data.</text>
</comment>
<dbReference type="EMBL" id="JBHSWG010000001">
    <property type="protein sequence ID" value="MFC6759850.1"/>
    <property type="molecule type" value="Genomic_DNA"/>
</dbReference>
<evidence type="ECO:0000313" key="2">
    <source>
        <dbReference type="Proteomes" id="UP001596353"/>
    </source>
</evidence>
<name>A0ABW2B2C1_9RHOB</name>
<organism evidence="1 2">
    <name type="scientific">Sulfitobacter porphyrae</name>
    <dbReference type="NCBI Taxonomy" id="1246864"/>
    <lineage>
        <taxon>Bacteria</taxon>
        <taxon>Pseudomonadati</taxon>
        <taxon>Pseudomonadota</taxon>
        <taxon>Alphaproteobacteria</taxon>
        <taxon>Rhodobacterales</taxon>
        <taxon>Roseobacteraceae</taxon>
        <taxon>Sulfitobacter</taxon>
    </lineage>
</organism>
<dbReference type="Proteomes" id="UP001596353">
    <property type="component" value="Unassembled WGS sequence"/>
</dbReference>
<keyword evidence="2" id="KW-1185">Reference proteome</keyword>
<proteinExistence type="predicted"/>
<gene>
    <name evidence="1" type="ORF">ACFQFQ_10675</name>
</gene>
<evidence type="ECO:0000313" key="1">
    <source>
        <dbReference type="EMBL" id="MFC6759850.1"/>
    </source>
</evidence>